<keyword evidence="5" id="KW-0479">Metal-binding</keyword>
<dbReference type="InterPro" id="IPR009050">
    <property type="entry name" value="Globin-like_sf"/>
</dbReference>
<evidence type="ECO:0000256" key="6">
    <source>
        <dbReference type="ARBA" id="ARBA00023004"/>
    </source>
</evidence>
<protein>
    <recommendedName>
        <fullName evidence="1">Globin</fullName>
    </recommendedName>
    <alternativeName>
        <fullName evidence="7">Myoglobin</fullName>
    </alternativeName>
</protein>
<dbReference type="PANTHER" id="PTHR46458">
    <property type="entry name" value="BLR2807 PROTEIN"/>
    <property type="match status" value="1"/>
</dbReference>
<dbReference type="SUPFAM" id="SSF46458">
    <property type="entry name" value="Globin-like"/>
    <property type="match status" value="1"/>
</dbReference>
<evidence type="ECO:0000256" key="1">
    <source>
        <dbReference type="ARBA" id="ARBA00013895"/>
    </source>
</evidence>
<evidence type="ECO:0000259" key="9">
    <source>
        <dbReference type="PROSITE" id="PS01033"/>
    </source>
</evidence>
<dbReference type="PANTHER" id="PTHR46458:SF1">
    <property type="entry name" value="GEO09476P1"/>
    <property type="match status" value="1"/>
</dbReference>
<dbReference type="InterPro" id="IPR000971">
    <property type="entry name" value="Globin"/>
</dbReference>
<evidence type="ECO:0000256" key="7">
    <source>
        <dbReference type="ARBA" id="ARBA00030087"/>
    </source>
</evidence>
<comment type="similarity">
    <text evidence="8">Belongs to the globin family.</text>
</comment>
<name>A0ABD0K955_9CAEN</name>
<sequence>VYLDRSKQIDVWIARGLSQTRPEFTLQQRQFVQMSWNCMRRDMLKVGIIVFGELFENNLYVRRAFLQHTKGDVGRGREMLKRHVHKVMCTLDKAVSLLDDEARLVASLYEVGTRHVQRNIRMELLDFLVPYIMRSLEPTFERDIAQQLEEAWSNFLKYIMHILKEAMTF</sequence>
<evidence type="ECO:0000313" key="10">
    <source>
        <dbReference type="EMBL" id="KAK7483603.1"/>
    </source>
</evidence>
<feature type="domain" description="Globin" evidence="9">
    <location>
        <begin position="23"/>
        <end position="168"/>
    </location>
</feature>
<evidence type="ECO:0000256" key="2">
    <source>
        <dbReference type="ARBA" id="ARBA00022448"/>
    </source>
</evidence>
<dbReference type="GO" id="GO:0005344">
    <property type="term" value="F:oxygen carrier activity"/>
    <property type="evidence" value="ECO:0007669"/>
    <property type="project" value="UniProtKB-KW"/>
</dbReference>
<proteinExistence type="inferred from homology"/>
<dbReference type="Gene3D" id="1.10.490.10">
    <property type="entry name" value="Globins"/>
    <property type="match status" value="1"/>
</dbReference>
<keyword evidence="6" id="KW-0408">Iron</keyword>
<keyword evidence="4 8" id="KW-0561">Oxygen transport</keyword>
<evidence type="ECO:0000256" key="8">
    <source>
        <dbReference type="RuleBase" id="RU000356"/>
    </source>
</evidence>
<dbReference type="Proteomes" id="UP001519460">
    <property type="component" value="Unassembled WGS sequence"/>
</dbReference>
<keyword evidence="3 8" id="KW-0349">Heme</keyword>
<evidence type="ECO:0000256" key="5">
    <source>
        <dbReference type="ARBA" id="ARBA00022723"/>
    </source>
</evidence>
<dbReference type="InterPro" id="IPR050532">
    <property type="entry name" value="Globin-like_OT"/>
</dbReference>
<dbReference type="InterPro" id="IPR012292">
    <property type="entry name" value="Globin/Proto"/>
</dbReference>
<dbReference type="PROSITE" id="PS01033">
    <property type="entry name" value="GLOBIN"/>
    <property type="match status" value="1"/>
</dbReference>
<dbReference type="AlphaFoldDB" id="A0ABD0K955"/>
<gene>
    <name evidence="10" type="ORF">BaRGS_00025156</name>
</gene>
<accession>A0ABD0K955</accession>
<keyword evidence="11" id="KW-1185">Reference proteome</keyword>
<dbReference type="GO" id="GO:0046872">
    <property type="term" value="F:metal ion binding"/>
    <property type="evidence" value="ECO:0007669"/>
    <property type="project" value="UniProtKB-KW"/>
</dbReference>
<reference evidence="10 11" key="1">
    <citation type="journal article" date="2023" name="Sci. Data">
        <title>Genome assembly of the Korean intertidal mud-creeper Batillaria attramentaria.</title>
        <authorList>
            <person name="Patra A.K."/>
            <person name="Ho P.T."/>
            <person name="Jun S."/>
            <person name="Lee S.J."/>
            <person name="Kim Y."/>
            <person name="Won Y.J."/>
        </authorList>
    </citation>
    <scope>NUCLEOTIDE SEQUENCE [LARGE SCALE GENOMIC DNA]</scope>
    <source>
        <strain evidence="10">Wonlab-2016</strain>
    </source>
</reference>
<evidence type="ECO:0000313" key="11">
    <source>
        <dbReference type="Proteomes" id="UP001519460"/>
    </source>
</evidence>
<dbReference type="EMBL" id="JACVVK020000224">
    <property type="protein sequence ID" value="KAK7483603.1"/>
    <property type="molecule type" value="Genomic_DNA"/>
</dbReference>
<feature type="non-terminal residue" evidence="10">
    <location>
        <position position="1"/>
    </location>
</feature>
<organism evidence="10 11">
    <name type="scientific">Batillaria attramentaria</name>
    <dbReference type="NCBI Taxonomy" id="370345"/>
    <lineage>
        <taxon>Eukaryota</taxon>
        <taxon>Metazoa</taxon>
        <taxon>Spiralia</taxon>
        <taxon>Lophotrochozoa</taxon>
        <taxon>Mollusca</taxon>
        <taxon>Gastropoda</taxon>
        <taxon>Caenogastropoda</taxon>
        <taxon>Sorbeoconcha</taxon>
        <taxon>Cerithioidea</taxon>
        <taxon>Batillariidae</taxon>
        <taxon>Batillaria</taxon>
    </lineage>
</organism>
<evidence type="ECO:0000256" key="3">
    <source>
        <dbReference type="ARBA" id="ARBA00022617"/>
    </source>
</evidence>
<evidence type="ECO:0000256" key="4">
    <source>
        <dbReference type="ARBA" id="ARBA00022621"/>
    </source>
</evidence>
<comment type="caution">
    <text evidence="10">The sequence shown here is derived from an EMBL/GenBank/DDBJ whole genome shotgun (WGS) entry which is preliminary data.</text>
</comment>
<keyword evidence="2 8" id="KW-0813">Transport</keyword>
<dbReference type="Pfam" id="PF00042">
    <property type="entry name" value="Globin"/>
    <property type="match status" value="1"/>
</dbReference>